<dbReference type="HAMAP" id="MF_02095">
    <property type="entry name" value="CysQ"/>
    <property type="match status" value="1"/>
</dbReference>
<keyword evidence="1" id="KW-0479">Metal-binding</keyword>
<name>A0ABN6CZF5_9GAMM</name>
<dbReference type="InterPro" id="IPR000760">
    <property type="entry name" value="Inositol_monophosphatase-like"/>
</dbReference>
<dbReference type="Gene3D" id="3.30.540.10">
    <property type="entry name" value="Fructose-1,6-Bisphosphatase, subunit A, domain 1"/>
    <property type="match status" value="1"/>
</dbReference>
<feature type="binding site" evidence="1">
    <location>
        <position position="74"/>
    </location>
    <ligand>
        <name>Mg(2+)</name>
        <dbReference type="ChEBI" id="CHEBI:18420"/>
        <label>1</label>
    </ligand>
</feature>
<keyword evidence="1" id="KW-0472">Membrane</keyword>
<keyword evidence="3" id="KW-1185">Reference proteome</keyword>
<evidence type="ECO:0000313" key="2">
    <source>
        <dbReference type="EMBL" id="BCN94049.1"/>
    </source>
</evidence>
<sequence>MSNKTLQLKTWLPTVCQIAYDAGQLISTYYHQSQAVDIERKSDGSPVTEADKAADEFICIALKHLTPDIPLVTEESIGNVPFAERQAWSTYWLVDPLDGTKEFIAETGEYSVNIALIHNHHPVMGVVYGTELGDFYFAYQDLDGADSKSVDSIVGKLEGLFPSSLPLDCDWQCQLNKAKPIQVADLPLQQHGEGQPFRVAVSRRHGSRLQRFMGELGHSTTVKMGSALKTCLVAEGKADVYPRFGPTSLWDTGAAQCILEVAGGAVINAAGHSLEYIQTESLLNPFFIAVGDKNHHWPHFPEVM</sequence>
<dbReference type="EC" id="3.1.3.7" evidence="1"/>
<feature type="binding site" evidence="1">
    <location>
        <position position="251"/>
    </location>
    <ligand>
        <name>Mg(2+)</name>
        <dbReference type="ChEBI" id="CHEBI:18420"/>
        <label>2</label>
    </ligand>
</feature>
<dbReference type="SUPFAM" id="SSF56655">
    <property type="entry name" value="Carbohydrate phosphatase"/>
    <property type="match status" value="1"/>
</dbReference>
<feature type="binding site" evidence="1">
    <location>
        <position position="98"/>
    </location>
    <ligand>
        <name>Mg(2+)</name>
        <dbReference type="ChEBI" id="CHEBI:18420"/>
        <label>2</label>
    </ligand>
</feature>
<evidence type="ECO:0000313" key="3">
    <source>
        <dbReference type="Proteomes" id="UP001054820"/>
    </source>
</evidence>
<feature type="binding site" evidence="1">
    <location>
        <position position="251"/>
    </location>
    <ligand>
        <name>substrate</name>
    </ligand>
</feature>
<organism evidence="2 3">
    <name type="scientific">Thiomicrorhabdus immobilis</name>
    <dbReference type="NCBI Taxonomy" id="2791037"/>
    <lineage>
        <taxon>Bacteria</taxon>
        <taxon>Pseudomonadati</taxon>
        <taxon>Pseudomonadota</taxon>
        <taxon>Gammaproteobacteria</taxon>
        <taxon>Thiotrichales</taxon>
        <taxon>Piscirickettsiaceae</taxon>
        <taxon>Thiomicrorhabdus</taxon>
    </lineage>
</organism>
<gene>
    <name evidence="1" type="primary">cysQ</name>
    <name evidence="2" type="ORF">THMIRHAM_18340</name>
</gene>
<feature type="binding site" evidence="1">
    <location>
        <position position="74"/>
    </location>
    <ligand>
        <name>substrate</name>
    </ligand>
</feature>
<dbReference type="InterPro" id="IPR006240">
    <property type="entry name" value="CysQ"/>
</dbReference>
<comment type="similarity">
    <text evidence="1">Belongs to the inositol monophosphatase superfamily. CysQ family.</text>
</comment>
<comment type="catalytic activity">
    <reaction evidence="1">
        <text>adenosine 3',5'-bisphosphate + H2O = AMP + phosphate</text>
        <dbReference type="Rhea" id="RHEA:10040"/>
        <dbReference type="ChEBI" id="CHEBI:15377"/>
        <dbReference type="ChEBI" id="CHEBI:43474"/>
        <dbReference type="ChEBI" id="CHEBI:58343"/>
        <dbReference type="ChEBI" id="CHEBI:456215"/>
        <dbReference type="EC" id="3.1.3.7"/>
    </reaction>
</comment>
<feature type="binding site" evidence="1">
    <location>
        <position position="95"/>
    </location>
    <ligand>
        <name>Mg(2+)</name>
        <dbReference type="ChEBI" id="CHEBI:18420"/>
        <label>2</label>
    </ligand>
</feature>
<dbReference type="InterPro" id="IPR050725">
    <property type="entry name" value="CysQ/Inositol_MonoPase"/>
</dbReference>
<feature type="binding site" evidence="1">
    <location>
        <position position="97"/>
    </location>
    <ligand>
        <name>Mg(2+)</name>
        <dbReference type="ChEBI" id="CHEBI:18420"/>
        <label>1</label>
    </ligand>
</feature>
<dbReference type="RefSeq" id="WP_237261529.1">
    <property type="nucleotide sequence ID" value="NZ_AP024202.1"/>
</dbReference>
<comment type="subcellular location">
    <subcellularLocation>
        <location evidence="1">Cell inner membrane</location>
        <topology evidence="1">Peripheral membrane protein</topology>
        <orientation evidence="1">Cytoplasmic side</orientation>
    </subcellularLocation>
</comment>
<dbReference type="Gene3D" id="3.40.190.80">
    <property type="match status" value="1"/>
</dbReference>
<dbReference type="PANTHER" id="PTHR43028:SF5">
    <property type="entry name" value="3'(2'),5'-BISPHOSPHATE NUCLEOTIDASE 1"/>
    <property type="match status" value="1"/>
</dbReference>
<comment type="cofactor">
    <cofactor evidence="1">
        <name>Mg(2+)</name>
        <dbReference type="ChEBI" id="CHEBI:18420"/>
    </cofactor>
</comment>
<accession>A0ABN6CZF5</accession>
<proteinExistence type="inferred from homology"/>
<dbReference type="Proteomes" id="UP001054820">
    <property type="component" value="Chromosome"/>
</dbReference>
<comment type="function">
    <text evidence="1">Converts adenosine-3',5'-bisphosphate (PAP) to AMP.</text>
</comment>
<keyword evidence="1" id="KW-0460">Magnesium</keyword>
<keyword evidence="1" id="KW-0378">Hydrolase</keyword>
<dbReference type="Pfam" id="PF00459">
    <property type="entry name" value="Inositol_P"/>
    <property type="match status" value="1"/>
</dbReference>
<dbReference type="EMBL" id="AP024202">
    <property type="protein sequence ID" value="BCN94049.1"/>
    <property type="molecule type" value="Genomic_DNA"/>
</dbReference>
<feature type="binding site" evidence="1">
    <location>
        <begin position="97"/>
        <end position="100"/>
    </location>
    <ligand>
        <name>substrate</name>
    </ligand>
</feature>
<keyword evidence="1" id="KW-1003">Cell membrane</keyword>
<protein>
    <recommendedName>
        <fullName evidence="1">3'(2'),5'-bisphosphate nucleotidase CysQ</fullName>
        <ecNumber evidence="1">3.1.3.7</ecNumber>
    </recommendedName>
    <alternativeName>
        <fullName evidence="1">3'(2'),5-bisphosphonucleoside 3'(2')-phosphohydrolase</fullName>
    </alternativeName>
    <alternativeName>
        <fullName evidence="1">3'-phosphoadenosine 5'-phosphate phosphatase</fullName>
        <shortName evidence="1">PAP phosphatase</shortName>
    </alternativeName>
</protein>
<reference evidence="2" key="1">
    <citation type="journal article" date="2022" name="Arch. Microbiol.">
        <title>Thiomicrorhabdus immobilis sp. nov., a mesophilic sulfur-oxidizing bacterium isolated from sediment of a brackish lake in northern Japan.</title>
        <authorList>
            <person name="Kojima H."/>
            <person name="Mochizuki J."/>
            <person name="Kanda M."/>
            <person name="Watanabe T."/>
            <person name="Fukui M."/>
        </authorList>
    </citation>
    <scope>NUCLEOTIDE SEQUENCE</scope>
    <source>
        <strain evidence="2">Am19</strain>
    </source>
</reference>
<evidence type="ECO:0000256" key="1">
    <source>
        <dbReference type="HAMAP-Rule" id="MF_02095"/>
    </source>
</evidence>
<dbReference type="PANTHER" id="PTHR43028">
    <property type="entry name" value="3'(2'),5'-BISPHOSPHATE NUCLEOTIDASE 1"/>
    <property type="match status" value="1"/>
</dbReference>
<dbReference type="CDD" id="cd01638">
    <property type="entry name" value="CysQ"/>
    <property type="match status" value="1"/>
</dbReference>
<keyword evidence="1" id="KW-0997">Cell inner membrane</keyword>
<feature type="binding site" evidence="1">
    <location>
        <position position="95"/>
    </location>
    <ligand>
        <name>Mg(2+)</name>
        <dbReference type="ChEBI" id="CHEBI:18420"/>
        <label>1</label>
    </ligand>
</feature>